<dbReference type="GO" id="GO:0008233">
    <property type="term" value="F:peptidase activity"/>
    <property type="evidence" value="ECO:0007669"/>
    <property type="project" value="UniProtKB-KW"/>
</dbReference>
<dbReference type="Pfam" id="PF04586">
    <property type="entry name" value="Peptidase_S78"/>
    <property type="match status" value="1"/>
</dbReference>
<evidence type="ECO:0000313" key="6">
    <source>
        <dbReference type="EMBL" id="PIH08998.1"/>
    </source>
</evidence>
<dbReference type="OrthoDB" id="64791at2"/>
<dbReference type="GO" id="GO:0006508">
    <property type="term" value="P:proteolysis"/>
    <property type="evidence" value="ECO:0007669"/>
    <property type="project" value="UniProtKB-KW"/>
</dbReference>
<evidence type="ECO:0000256" key="3">
    <source>
        <dbReference type="ARBA" id="ARBA00022801"/>
    </source>
</evidence>
<evidence type="ECO:0000313" key="7">
    <source>
        <dbReference type="Proteomes" id="UP000228502"/>
    </source>
</evidence>
<evidence type="ECO:0000313" key="5">
    <source>
        <dbReference type="EMBL" id="MBF2229590.1"/>
    </source>
</evidence>
<evidence type="ECO:0000313" key="8">
    <source>
        <dbReference type="Proteomes" id="UP000648077"/>
    </source>
</evidence>
<evidence type="ECO:0000256" key="1">
    <source>
        <dbReference type="ARBA" id="ARBA00022612"/>
    </source>
</evidence>
<proteinExistence type="predicted"/>
<keyword evidence="3" id="KW-0378">Hydrolase</keyword>
<gene>
    <name evidence="6" type="ORF">CTJ08_13415</name>
    <name evidence="5" type="ORF">H3963_03840</name>
</gene>
<organism evidence="5 8">
    <name type="scientific">Staphylococcus epidermidis</name>
    <dbReference type="NCBI Taxonomy" id="1282"/>
    <lineage>
        <taxon>Bacteria</taxon>
        <taxon>Bacillati</taxon>
        <taxon>Bacillota</taxon>
        <taxon>Bacilli</taxon>
        <taxon>Bacillales</taxon>
        <taxon>Staphylococcaceae</taxon>
        <taxon>Staphylococcus</taxon>
    </lineage>
</organism>
<dbReference type="Proteomes" id="UP000648077">
    <property type="component" value="Unassembled WGS sequence"/>
</dbReference>
<dbReference type="AlphaFoldDB" id="A0A509LXN4"/>
<dbReference type="InterPro" id="IPR054613">
    <property type="entry name" value="Peptidase_S78_dom"/>
</dbReference>
<name>A0A509LXN4_STAEP</name>
<dbReference type="RefSeq" id="WP_002484782.1">
    <property type="nucleotide sequence ID" value="NZ_CAJUVR010000193.1"/>
</dbReference>
<protein>
    <submittedName>
        <fullName evidence="5">HK97 family phage prohead protease</fullName>
    </submittedName>
</protein>
<keyword evidence="2 5" id="KW-0645">Protease</keyword>
<comment type="caution">
    <text evidence="5">The sequence shown here is derived from an EMBL/GenBank/DDBJ whole genome shotgun (WGS) entry which is preliminary data.</text>
</comment>
<dbReference type="EMBL" id="JACGQI010000003">
    <property type="protein sequence ID" value="MBF2229590.1"/>
    <property type="molecule type" value="Genomic_DNA"/>
</dbReference>
<evidence type="ECO:0000256" key="2">
    <source>
        <dbReference type="ARBA" id="ARBA00022670"/>
    </source>
</evidence>
<reference evidence="6 7" key="1">
    <citation type="submission" date="2017-10" db="EMBL/GenBank/DDBJ databases">
        <title>genome sequences of Staph epi in chlorhexidine trial.</title>
        <authorList>
            <person name="Greninger A.L."/>
            <person name="Addetia A."/>
            <person name="Qin X."/>
            <person name="Zerr D."/>
        </authorList>
    </citation>
    <scope>NUCLEOTIDE SEQUENCE [LARGE SCALE GENOMIC DNA]</scope>
    <source>
        <strain evidence="6 7">SCH-17</strain>
    </source>
</reference>
<dbReference type="Proteomes" id="UP000228502">
    <property type="component" value="Unassembled WGS sequence"/>
</dbReference>
<sequence>MGTKRKEIIKREKQIRSMPVSISKRNEDEKEKMVVEGYAVRFNEPTVLFKFDGLEYKEIIKPEALNHADLSDVPFKYNHSDNVMIMARTRSKTLTLNIDSEGLFIRAELANTTAGRDLYELIKRGDVDRMSFAFTIEDEDYDIETHTYTIRSIDKLFDVAAVDFPAYDNTSISARKSSALELERSREIDLEKSADEKRKKELLLKLRLGGVFNE</sequence>
<keyword evidence="1" id="KW-1188">Viral release from host cell</keyword>
<evidence type="ECO:0000259" key="4">
    <source>
        <dbReference type="Pfam" id="PF04586"/>
    </source>
</evidence>
<dbReference type="NCBIfam" id="TIGR01543">
    <property type="entry name" value="proheadase_HK97"/>
    <property type="match status" value="1"/>
</dbReference>
<reference evidence="5" key="2">
    <citation type="submission" date="2020-08" db="EMBL/GenBank/DDBJ databases">
        <title>Changes in the skin microbiome associated with squamous cell carcinoma in transplant recipients.</title>
        <authorList>
            <person name="Zaugg J."/>
            <person name="Krueger A."/>
            <person name="Lachner N."/>
        </authorList>
    </citation>
    <scope>NUCLEOTIDE SEQUENCE</scope>
    <source>
        <strain evidence="5">R5988</strain>
    </source>
</reference>
<accession>A0A509LXN4</accession>
<feature type="domain" description="Prohead serine protease" evidence="4">
    <location>
        <begin position="25"/>
        <end position="179"/>
    </location>
</feature>
<dbReference type="EMBL" id="PEJG01000086">
    <property type="protein sequence ID" value="PIH08998.1"/>
    <property type="molecule type" value="Genomic_DNA"/>
</dbReference>
<dbReference type="InterPro" id="IPR006433">
    <property type="entry name" value="Prohead_protease"/>
</dbReference>